<feature type="coiled-coil region" evidence="3">
    <location>
        <begin position="806"/>
        <end position="875"/>
    </location>
</feature>
<evidence type="ECO:0000313" key="7">
    <source>
        <dbReference type="Proteomes" id="UP000092743"/>
    </source>
</evidence>
<feature type="region of interest" description="Disordered" evidence="4">
    <location>
        <begin position="1375"/>
        <end position="1401"/>
    </location>
</feature>
<gene>
    <name evidence="6" type="ORF">BT246_71060</name>
</gene>
<feature type="coiled-coil region" evidence="3">
    <location>
        <begin position="1074"/>
        <end position="1108"/>
    </location>
</feature>
<organism evidence="6 7">
    <name type="scientific">Bacillus thuringiensis</name>
    <dbReference type="NCBI Taxonomy" id="1428"/>
    <lineage>
        <taxon>Bacteria</taxon>
        <taxon>Bacillati</taxon>
        <taxon>Bacillota</taxon>
        <taxon>Bacilli</taxon>
        <taxon>Bacillales</taxon>
        <taxon>Bacillaceae</taxon>
        <taxon>Bacillus</taxon>
        <taxon>Bacillus cereus group</taxon>
    </lineage>
</organism>
<dbReference type="RefSeq" id="WP_065487099.1">
    <property type="nucleotide sequence ID" value="NZ_CP015356.1"/>
</dbReference>
<accession>A0A9W3X4B3</accession>
<feature type="coiled-coil region" evidence="3">
    <location>
        <begin position="317"/>
        <end position="394"/>
    </location>
</feature>
<comment type="similarity">
    <text evidence="1">Belongs to the MobA/MobL family.</text>
</comment>
<feature type="compositionally biased region" description="Basic residues" evidence="4">
    <location>
        <begin position="1375"/>
        <end position="1392"/>
    </location>
</feature>
<protein>
    <submittedName>
        <fullName evidence="6">MobA/MobL family protein</fullName>
    </submittedName>
</protein>
<name>A0A9W3X4B3_BACTU</name>
<dbReference type="EMBL" id="CP015356">
    <property type="protein sequence ID" value="ANS52396.1"/>
    <property type="molecule type" value="Genomic_DNA"/>
</dbReference>
<evidence type="ECO:0000313" key="6">
    <source>
        <dbReference type="EMBL" id="ANS52396.1"/>
    </source>
</evidence>
<evidence type="ECO:0000256" key="1">
    <source>
        <dbReference type="ARBA" id="ARBA00010873"/>
    </source>
</evidence>
<evidence type="ECO:0000259" key="5">
    <source>
        <dbReference type="Pfam" id="PF03389"/>
    </source>
</evidence>
<feature type="coiled-coil region" evidence="3">
    <location>
        <begin position="554"/>
        <end position="581"/>
    </location>
</feature>
<dbReference type="Proteomes" id="UP000092743">
    <property type="component" value="Plasmid p101287"/>
</dbReference>
<geneLocation type="plasmid" evidence="6 7">
    <name>p101287</name>
</geneLocation>
<evidence type="ECO:0000256" key="4">
    <source>
        <dbReference type="SAM" id="MobiDB-lite"/>
    </source>
</evidence>
<keyword evidence="6" id="KW-0614">Plasmid</keyword>
<dbReference type="Pfam" id="PF03389">
    <property type="entry name" value="MobA_MobL"/>
    <property type="match status" value="1"/>
</dbReference>
<keyword evidence="3" id="KW-0175">Coiled coil</keyword>
<reference evidence="6 7" key="1">
    <citation type="submission" date="2016-04" db="EMBL/GenBank/DDBJ databases">
        <title>High quality genome of the nematocidal Bacillus thuringiensis MYBT18246.</title>
        <authorList>
            <person name="Hollensteiner J."/>
            <person name="Poehlein A."/>
            <person name="Sproeer C."/>
            <person name="Bunk B."/>
            <person name="Rosenstiel P."/>
            <person name="Schulenburg H."/>
            <person name="Liesegang H."/>
        </authorList>
    </citation>
    <scope>NUCLEOTIDE SEQUENCE [LARGE SCALE GENOMIC DNA]</scope>
    <source>
        <strain evidence="6 7">MYBT18246</strain>
        <plasmid evidence="6 7">p101287</plasmid>
    </source>
</reference>
<dbReference type="InterPro" id="IPR005053">
    <property type="entry name" value="MobA_MobL"/>
</dbReference>
<dbReference type="Gene3D" id="3.30.930.30">
    <property type="match status" value="1"/>
</dbReference>
<keyword evidence="2" id="KW-0184">Conjugation</keyword>
<evidence type="ECO:0000256" key="2">
    <source>
        <dbReference type="ARBA" id="ARBA00022971"/>
    </source>
</evidence>
<evidence type="ECO:0000256" key="3">
    <source>
        <dbReference type="SAM" id="Coils"/>
    </source>
</evidence>
<feature type="coiled-coil region" evidence="3">
    <location>
        <begin position="241"/>
        <end position="286"/>
    </location>
</feature>
<dbReference type="NCBIfam" id="NF041496">
    <property type="entry name" value="MobQ"/>
    <property type="match status" value="1"/>
</dbReference>
<feature type="domain" description="MobA/MobL protein" evidence="5">
    <location>
        <begin position="17"/>
        <end position="223"/>
    </location>
</feature>
<proteinExistence type="inferred from homology"/>
<sequence length="1401" mass="166601">MAIFYYDVNILNKADHSAVATAAYDSDQSLYSERDDEIKKYRPREVAPESYILAPSHAPVWVKDREKLWNEVEFVEKQWNAQLARRLIFALPVELSEQEQTEILLQHCQECFVDEGMVADISIHREHAHNPHAHVLLTMRPFNEDGTWGLKKKKVNGKTVSMTTWNDRGNVTKWRENWATLQNEKFLEKGLDIRVSHESYEKQGLDIVPTKHIGYKSYAMEQRAKEQALKEGKEYKPVTHYGKENAEITKYNDELRKLEKEEVILLEEYKKEKQNQRQQFDFKMQLTPDERVAVEKVKNRVKRFVDYKVALDTAQSLGNWKRKLEKQEREIQAEKNILNRANRTYKSENDKQNIDYYGFHVEEKLFAQQMQERISNLQERTNELEEEKNKFDDLYTSVHTVISLHKQFVEQEFETLYEGNDQELDTLEKYYVLQQFTKHGTVMNDEEIQAFITTLQGANQKLYDVDLEHARRSFVMTGLSVRKKQNEHRSALKTKDVEKTYGTVTKLEILKVHQKAYEKELKKQLYQNLSPEQVEAFEFVSKQEKQFVADYAQVAFLQRGLSQQERQLQRTERALKAEKSLLQEVVATQKEHPKEIVKYGFTVENYQQEMKERFALLSSQATKWKQEQEKYAALKINFEKVSHVYKEIVNKEFHAIYGTNDELSTIQKYHLVQEFKQYNEKVETLDYEAFFTEKGLRQDHMQHKNSSQEELKRSIIRTGFAILKQERLKKEALAKGNIEQVYEVLKKVKELHLQKEEQLMAYKPYLYTQLHGEEKHAFDIVEQKLHTFPVDYRQVLSIQQSVAFTEKRLERREKELKVEKAVLQQVVEVHREEPEEVVRYGFTVDNYQQEMKERFDELSMKAHRWKEEKDNVEELKQHVQVITNVHERVLNQEFNQVYTEDMDRTMIEKYHLIEEYKQYQEIVDPAHYEQFFAEKVYNKPVEPEDEITPEEQIEKIRKTILGLGGWIRREEATRETFMEKLDVGLVNQLAQKVQSLLSNKEAVKKVEDEKTVGLYELTKKIQSLVLRRDEAYQAYKQLFAEKEGLSHTEVQAIGKVEQLTEKQILGYQDVQYMERNWQYENKQLQNEKEELQGEKAVLQQAHEAYKISKRSVAEYGFHPATFLQEFQQKFDALKVAAFEIQGKLEAHEQLKEQLDIVTQVYERSVSNQYQRVFGEEIDLKQNTVEKLYHIQAYQLFGHKEEQANERMVYVQEKLSNQKELTIYEQAKQLYASLRINQLSTWKQEKVKRDATERRDYPTIYEASKKLEQLKLQQASLEADVEPLLAYQQLYLEKQFPHYIKAIQALDGVIINDIAERVRMKQECGVKYMSFRQELKAYEKEIQHNQDKQQSFSPYTNRSLLDNVLVALEEVSQERNKRRLQKGRSRSGRRVHTKRLDMDLEL</sequence>